<dbReference type="Proteomes" id="UP000663918">
    <property type="component" value="Chromosome"/>
</dbReference>
<accession>A0A975C0N2</accession>
<name>A0A975C0N2_9CAUL</name>
<sequence>MDSAKPSSFSGPEPIGWPFPWWGLFGGGVFIALAASPVGAWIGIISVWAWLMCGVPFAIVGELVGAGPAATIAGPAVLVLLSIGVSIHAIVRARERQVRGLLMNKLALFILLVTGMTVSVFTFGNAWPY</sequence>
<feature type="transmembrane region" description="Helical" evidence="1">
    <location>
        <begin position="106"/>
        <end position="127"/>
    </location>
</feature>
<dbReference type="AlphaFoldDB" id="A0A975C0N2"/>
<reference evidence="2" key="1">
    <citation type="submission" date="2020-09" db="EMBL/GenBank/DDBJ databases">
        <title>Brevundimonas sp. LVF2 isolated from a puddle in Goettingen, Germany.</title>
        <authorList>
            <person name="Friedrich I."/>
            <person name="Klassen A."/>
            <person name="Hannes N."/>
            <person name="Schneider D."/>
            <person name="Hertel R."/>
            <person name="Daniel R."/>
        </authorList>
    </citation>
    <scope>NUCLEOTIDE SEQUENCE</scope>
    <source>
        <strain evidence="2">LVF2</strain>
    </source>
</reference>
<organism evidence="2 3">
    <name type="scientific">Brevundimonas goettingensis</name>
    <dbReference type="NCBI Taxonomy" id="2774190"/>
    <lineage>
        <taxon>Bacteria</taxon>
        <taxon>Pseudomonadati</taxon>
        <taxon>Pseudomonadota</taxon>
        <taxon>Alphaproteobacteria</taxon>
        <taxon>Caulobacterales</taxon>
        <taxon>Caulobacteraceae</taxon>
        <taxon>Brevundimonas</taxon>
    </lineage>
</organism>
<evidence type="ECO:0000256" key="1">
    <source>
        <dbReference type="SAM" id="Phobius"/>
    </source>
</evidence>
<feature type="transmembrane region" description="Helical" evidence="1">
    <location>
        <begin position="72"/>
        <end position="94"/>
    </location>
</feature>
<keyword evidence="3" id="KW-1185">Reference proteome</keyword>
<feature type="transmembrane region" description="Helical" evidence="1">
    <location>
        <begin position="20"/>
        <end position="40"/>
    </location>
</feature>
<evidence type="ECO:0000313" key="2">
    <source>
        <dbReference type="EMBL" id="QTC91683.1"/>
    </source>
</evidence>
<feature type="transmembrane region" description="Helical" evidence="1">
    <location>
        <begin position="47"/>
        <end position="66"/>
    </location>
</feature>
<gene>
    <name evidence="2" type="ORF">IFJ75_01730</name>
</gene>
<keyword evidence="1" id="KW-0812">Transmembrane</keyword>
<proteinExistence type="predicted"/>
<evidence type="ECO:0000313" key="3">
    <source>
        <dbReference type="Proteomes" id="UP000663918"/>
    </source>
</evidence>
<keyword evidence="1" id="KW-1133">Transmembrane helix</keyword>
<keyword evidence="1" id="KW-0472">Membrane</keyword>
<protein>
    <submittedName>
        <fullName evidence="2">Uncharacterized protein</fullName>
    </submittedName>
</protein>
<dbReference type="RefSeq" id="WP_207870861.1">
    <property type="nucleotide sequence ID" value="NZ_CP062222.1"/>
</dbReference>
<dbReference type="EMBL" id="CP062222">
    <property type="protein sequence ID" value="QTC91683.1"/>
    <property type="molecule type" value="Genomic_DNA"/>
</dbReference>
<dbReference type="KEGG" id="bgoe:IFJ75_01730"/>